<dbReference type="Pfam" id="PF08659">
    <property type="entry name" value="KR"/>
    <property type="match status" value="2"/>
</dbReference>
<evidence type="ECO:0000256" key="7">
    <source>
        <dbReference type="ARBA" id="ARBA00023268"/>
    </source>
</evidence>
<dbReference type="InterPro" id="IPR014031">
    <property type="entry name" value="Ketoacyl_synth_C"/>
</dbReference>
<feature type="active site" description="Proton donor; for dehydratase activity" evidence="9">
    <location>
        <position position="1112"/>
    </location>
</feature>
<dbReference type="PROSITE" id="PS52004">
    <property type="entry name" value="KS3_2"/>
    <property type="match status" value="2"/>
</dbReference>
<dbReference type="PROSITE" id="PS52019">
    <property type="entry name" value="PKS_MFAS_DH"/>
    <property type="match status" value="2"/>
</dbReference>
<dbReference type="Gene3D" id="3.40.366.10">
    <property type="entry name" value="Malonyl-Coenzyme A Acyl Carrier Protein, domain 2"/>
    <property type="match status" value="2"/>
</dbReference>
<evidence type="ECO:0000256" key="1">
    <source>
        <dbReference type="ARBA" id="ARBA00001957"/>
    </source>
</evidence>
<comment type="pathway">
    <text evidence="2">Antibiotic biosynthesis.</text>
</comment>
<dbReference type="InterPro" id="IPR020807">
    <property type="entry name" value="PKS_DH"/>
</dbReference>
<evidence type="ECO:0000259" key="11">
    <source>
        <dbReference type="PROSITE" id="PS52004"/>
    </source>
</evidence>
<feature type="domain" description="Ketosynthase family 3 (KS3)" evidence="11">
    <location>
        <begin position="1714"/>
        <end position="2140"/>
    </location>
</feature>
<dbReference type="InterPro" id="IPR036736">
    <property type="entry name" value="ACP-like_sf"/>
</dbReference>
<evidence type="ECO:0000259" key="12">
    <source>
        <dbReference type="PROSITE" id="PS52019"/>
    </source>
</evidence>
<organism evidence="13 14">
    <name type="scientific">Allokutzneria oryzae</name>
    <dbReference type="NCBI Taxonomy" id="1378989"/>
    <lineage>
        <taxon>Bacteria</taxon>
        <taxon>Bacillati</taxon>
        <taxon>Actinomycetota</taxon>
        <taxon>Actinomycetes</taxon>
        <taxon>Pseudonocardiales</taxon>
        <taxon>Pseudonocardiaceae</taxon>
        <taxon>Allokutzneria</taxon>
    </lineage>
</organism>
<dbReference type="InterPro" id="IPR001227">
    <property type="entry name" value="Ac_transferase_dom_sf"/>
</dbReference>
<reference evidence="13 14" key="1">
    <citation type="submission" date="2024-09" db="EMBL/GenBank/DDBJ databases">
        <authorList>
            <person name="Sun Q."/>
            <person name="Mori K."/>
        </authorList>
    </citation>
    <scope>NUCLEOTIDE SEQUENCE [LARGE SCALE GENOMIC DNA]</scope>
    <source>
        <strain evidence="13 14">TBRC 7907</strain>
    </source>
</reference>
<dbReference type="InterPro" id="IPR032821">
    <property type="entry name" value="PKS_assoc"/>
</dbReference>
<dbReference type="SMART" id="SM00823">
    <property type="entry name" value="PKS_PP"/>
    <property type="match status" value="2"/>
</dbReference>
<dbReference type="Pfam" id="PF21089">
    <property type="entry name" value="PKS_DH_N"/>
    <property type="match status" value="2"/>
</dbReference>
<keyword evidence="8" id="KW-0012">Acyltransferase</keyword>
<dbReference type="CDD" id="cd00833">
    <property type="entry name" value="PKS"/>
    <property type="match status" value="2"/>
</dbReference>
<dbReference type="InterPro" id="IPR057326">
    <property type="entry name" value="KR_dom"/>
</dbReference>
<dbReference type="InterPro" id="IPR050091">
    <property type="entry name" value="PKS_NRPS_Biosynth_Enz"/>
</dbReference>
<keyword evidence="5" id="KW-0808">Transferase</keyword>
<feature type="active site" description="Proton donor; for dehydratase activity" evidence="9">
    <location>
        <position position="2794"/>
    </location>
</feature>
<keyword evidence="7" id="KW-0511">Multifunctional enzyme</keyword>
<dbReference type="InterPro" id="IPR018201">
    <property type="entry name" value="Ketoacyl_synth_AS"/>
</dbReference>
<feature type="domain" description="PKS/mFAS DH" evidence="12">
    <location>
        <begin position="919"/>
        <end position="1186"/>
    </location>
</feature>
<dbReference type="InterPro" id="IPR009081">
    <property type="entry name" value="PP-bd_ACP"/>
</dbReference>
<accession>A0ABV5ZU62</accession>
<comment type="caution">
    <text evidence="13">The sequence shown here is derived from an EMBL/GenBank/DDBJ whole genome shotgun (WGS) entry which is preliminary data.</text>
</comment>
<gene>
    <name evidence="13" type="ORF">ACFFQA_10860</name>
</gene>
<evidence type="ECO:0000256" key="3">
    <source>
        <dbReference type="ARBA" id="ARBA00022450"/>
    </source>
</evidence>
<evidence type="ECO:0000256" key="2">
    <source>
        <dbReference type="ARBA" id="ARBA00004792"/>
    </source>
</evidence>
<evidence type="ECO:0000313" key="13">
    <source>
        <dbReference type="EMBL" id="MFB9904432.1"/>
    </source>
</evidence>
<dbReference type="InterPro" id="IPR020841">
    <property type="entry name" value="PKS_Beta-ketoAc_synthase_dom"/>
</dbReference>
<feature type="region of interest" description="N-terminal hotdog fold" evidence="9">
    <location>
        <begin position="2602"/>
        <end position="2723"/>
    </location>
</feature>
<dbReference type="InterPro" id="IPR016039">
    <property type="entry name" value="Thiolase-like"/>
</dbReference>
<dbReference type="Pfam" id="PF14765">
    <property type="entry name" value="PS-DH"/>
    <property type="match status" value="2"/>
</dbReference>
<evidence type="ECO:0000256" key="9">
    <source>
        <dbReference type="PROSITE-ProRule" id="PRU01363"/>
    </source>
</evidence>
<evidence type="ECO:0000256" key="8">
    <source>
        <dbReference type="ARBA" id="ARBA00023315"/>
    </source>
</evidence>
<dbReference type="InterPro" id="IPR006162">
    <property type="entry name" value="Ppantetheine_attach_site"/>
</dbReference>
<dbReference type="InterPro" id="IPR049900">
    <property type="entry name" value="PKS_mFAS_DH"/>
</dbReference>
<dbReference type="InterPro" id="IPR049552">
    <property type="entry name" value="PKS_DH_N"/>
</dbReference>
<evidence type="ECO:0000256" key="5">
    <source>
        <dbReference type="ARBA" id="ARBA00022679"/>
    </source>
</evidence>
<dbReference type="SMART" id="SM00826">
    <property type="entry name" value="PKS_DH"/>
    <property type="match status" value="2"/>
</dbReference>
<dbReference type="SMART" id="SM00827">
    <property type="entry name" value="PKS_AT"/>
    <property type="match status" value="2"/>
</dbReference>
<dbReference type="Gene3D" id="1.10.1200.10">
    <property type="entry name" value="ACP-like"/>
    <property type="match status" value="2"/>
</dbReference>
<dbReference type="Pfam" id="PF16197">
    <property type="entry name" value="KAsynt_C_assoc"/>
    <property type="match status" value="2"/>
</dbReference>
<dbReference type="InterPro" id="IPR042104">
    <property type="entry name" value="PKS_dehydratase_sf"/>
</dbReference>
<dbReference type="InterPro" id="IPR036291">
    <property type="entry name" value="NAD(P)-bd_dom_sf"/>
</dbReference>
<dbReference type="Gene3D" id="3.30.70.3290">
    <property type="match status" value="2"/>
</dbReference>
<dbReference type="InterPro" id="IPR014030">
    <property type="entry name" value="Ketoacyl_synth_N"/>
</dbReference>
<dbReference type="InterPro" id="IPR055123">
    <property type="entry name" value="SpnB-like_Rossmann"/>
</dbReference>
<protein>
    <submittedName>
        <fullName evidence="13">SDR family NAD(P)-dependent oxidoreductase</fullName>
    </submittedName>
</protein>
<dbReference type="InterPro" id="IPR016036">
    <property type="entry name" value="Malonyl_transacylase_ACP-bd"/>
</dbReference>
<feature type="region of interest" description="C-terminal hotdog fold" evidence="9">
    <location>
        <begin position="2734"/>
        <end position="2870"/>
    </location>
</feature>
<dbReference type="SUPFAM" id="SSF53901">
    <property type="entry name" value="Thiolase-like"/>
    <property type="match status" value="2"/>
</dbReference>
<proteinExistence type="predicted"/>
<dbReference type="InterPro" id="IPR015083">
    <property type="entry name" value="NorB/c/GfsB-D-like_docking"/>
</dbReference>
<dbReference type="Gene3D" id="3.40.50.720">
    <property type="entry name" value="NAD(P)-binding Rossmann-like Domain"/>
    <property type="match status" value="2"/>
</dbReference>
<dbReference type="Pfam" id="PF00550">
    <property type="entry name" value="PP-binding"/>
    <property type="match status" value="2"/>
</dbReference>
<feature type="region of interest" description="N-terminal hotdog fold" evidence="9">
    <location>
        <begin position="919"/>
        <end position="1040"/>
    </location>
</feature>
<keyword evidence="14" id="KW-1185">Reference proteome</keyword>
<dbReference type="Proteomes" id="UP001589693">
    <property type="component" value="Unassembled WGS sequence"/>
</dbReference>
<evidence type="ECO:0000256" key="6">
    <source>
        <dbReference type="ARBA" id="ARBA00023194"/>
    </source>
</evidence>
<dbReference type="SUPFAM" id="SSF52151">
    <property type="entry name" value="FabD/lysophospholipase-like"/>
    <property type="match status" value="2"/>
</dbReference>
<evidence type="ECO:0000259" key="10">
    <source>
        <dbReference type="PROSITE" id="PS50075"/>
    </source>
</evidence>
<sequence>MWGCEMADQDKLLGLLKKVTADLHQTRARLREAEAADNEPIAIVGMGCRFPGGVSSPEDLWELVDSDREGITGFPDNRGWDLDGLFHPDPGNPGTSYASTGGFVHTAGQFDPEFFGISPREALAMDPQQRLLLEVSWEAMERAGIDPTTLKGSSTGIYAGVASQEYGPRLHEPAEGVEGYLLTGTTCSVHSGRVAYSFGFEGPAVSVDTACSSSLVALHWAVQALRAGECTMALAGGANIMGAPGIFVEFSRQRGLSPDGRCKSFAASADGTGWSEGVGMILIEKLSDAKRNGHEVLAVIRGTAINQDGASNGLTAPNGPSQQRVILAALENARLSTRDVDVVEAHGTGTVLGDPIEAQALINTYGQDRPEGLPLWLGSLKSNIGHAQAAAGIGGVIKMVQALRAGRLPKSLNIDEPTPHVDWSAGDVELLTSARDWPEVDRPRRAAVSSFGISGTNAHIILEQAPAEEAVQEAPRAFTTPIPWVLSAKTEEALKAQAARLLSRVTADEPHPVDVGFSLATGRAALDVRAAVVGADRDELISGLTALAEGARASVQGRATKGKTAFLFTGQGSQRLAMGRGLYEAFPVFASAFDEVLSYLPGVREVIFGDDAEALNQTGNAQPALFAIEVALYRLVESWGVKPDFLAGHSIGELAAAHVAGVWSLEDAARVVVARGRLMQALPSGGAMIAVQATEDEVTPLLNDRVGIAAINGPTSVVISGHEDAALAVAEHFKAEGRKTKQLSVSHAFHSVLMDGMLEEFGKVVGSVTANAPTTPIVSTLTGRSATAAELSSVDYWTRHVRESVRFADAVRTLQSFGVSKFVEIGPDGVLTAAGADCVDEGVFVALSRRDRDEARTIVTALSQYHVSGGRIDWAKVFAPTNARRVDLPTYAFQYQHFWLNGPTGSADVAAAGLTAAKHPLLGAAISLADGDGFLFTGRLSLSSHAWLGDHVVMDSVLVPGTALVELAIRAGDEVGCGVVEELTLHAPLVLAAAGAVMVQVTVGDADETGRRSVSVFSSRSDDQWTLHASGVLATQGTPASFDFAQWPPADATVVELDGVYDKLAESGLRYGPLFQGLKAAWKRGAEVFAEVELPTQEQGGDKFGIHPALLDSALHATGLGEDAGASLPFSWSGVALHAAGATSLRVRLAPAGTDAVSLTAVDPTGAPVISVDSLALRAVSAEQVQAAALEQDSLFQLDWVPVASGTPVEWVTYPEAGDVVVLAVQTDNGDVIADTHAVTTSVLVTVQEFLAEDRFADSKLVVVTDGAAGPDVTDLASSAVWGLVRSAQSENPDRFVLVDGPLSEVGAAVATGEGQVVVRDGKLFVPRLSRGVAAPPAEWDAEGTVLITGGTGGLGVLLARHLVAERGVTSLVLTSRRGLDAPGAVELRDELVSLGAKVTFAACDVSDRAALKAVIDDIDGLTGVIHTAGVLDDGVVSALSPERISRVFTPKVDAAWHLHELTKDLDLAQFVVFSSAAGVLGAPGQGNYAAANSFLDALARQRRAQGLAASSLAWGLWQQDSGMSGELTKDELARMRRDGFAALTPEEGLELFDTALAQDAAFFVPVKLDVPALTSFARTGFVPQVLRGLVRVPVRRAAQAAEAAGLRDRLVSLSAAEQDRALLELVRTQVAQVLGHAGGGAIEPDRAFTDLGFDSLTAVELRNGLTTASGLRLPATLIFDYPTPAALSAHIRAELLGESTGAVVRAAVSAGADDPIAIVGMGCRYPGGVSTPEQLWELVASGGDGISFFPDNRGWDLEGLYHPDPEHPGTSYSREGGFLLDAAEFDPEFFGISPREALAMDPQQRLLLEVSWEAMERAGIDPASLKGSDTGVFAGVMYYDYGSHVDSVPEELEAFMGTGTSGSVTSGRIAYTFGLEGPAVSVDTACSSSLVALHWAAQALRSGECSLALAGGVTVMPTAESFVAFSRQRGLAPDGRCKPFSSSADGTTWSEGVGMLLLERLSDAEANGHHVLAVIRGSAINQDGASNGLTAPNGPSQQRVIRQALANAGLSSVDIDAVEAHGTGTVLGDPIEAQALLATYGAERPEDQPLWLGSLKSNIGHAQAASGVGGVIKMVQAMRHGVLPKSLHIEEPTPHVDWSAGAVSLLTESLPWPAVDRPRRAAVSSFGISGTNAHVILEQGHSRAYGLVEGSETVDKPANGVVPWVVSGKSEEGVKAQARRLRDWVVENPNVDVADIGFSLATGRAALEHRAAVVAADRDGLLAGLDELALTGHANSGKTAFLFTGGGAQYLGMGRELCERYPVFAAAFDAVVTEFDKHLAESLRDVMFAENSDLLDRIDYMLPALFTIEVSLFRLLEAWGITPDFVAGHSIGEFGAAHVAGVWSLEDAVRVVSVRGRLMNSMPPGGAMVAIQASEEEVLPELIGNVGIAALNGPLSTVISGDEETALRIADGFKERGRKAKKLVVSQASHSALMDGLLDEFGATTASLTYNEPRIPIVSTLTGKPATLADVGDPTYWVRHIRRPVRLFDAVRVLESEGVTRFVEVGPNAVLTAAAQDCVENPDNAVFIPLVRKDQDESLAVVRALAQLHVTGAKADWTAFFPQDSQRVDLPTYAFQHRSYWLMQGSGAADVTAAGLVSADHPLLGAAVSLADGDGVLFTGRVSVATHPWLADHAVMGTILVPGAGLVELAIRAGDEVGCGTVEELTLHAPLVVPENAAVVVQVVAGGPGADGRRSVSIHSRRGDEPWTLHAVGSLTEAAPSTVDIGSWPPAGAESVAVETLYDDLVGSGFGYGPLFQGIQAAWKLGDDIFTELALPADEPLAGSFGIHPALLDAALHGMFLRDNNPEGAALPFAWSGVTLHATGASTLRVKLTPTGPDSATLIGVDGGGNPVVTVESIAVRTISADQLRASGDQDSLFQLDWVPVDADGSVEWTAYSEDAASDVVVLSLEPAADDVVAETYRMTHEVLGIAQRWLAEDRFADSKLVIHTDGQDLATAAVWGLIRSAQSENPERFVLFDGPEDAIGAAVATGEPQVRARDGGLFAARLARPQPAGEAAGWDAEGTVLISGGTGDLGALAARHLVTRHGVKHLVLTSRRGLDAPGAAELHDELTALGAQTEIIACDTADREALKAVLDSIGHRLTGVIHTAGVLDDGVIPALTPERVDGVFRPKVDAAWNLHELTKDLGLGQFLIYSSAAGVLGGPGQGNYAAANSFLDALVLLRREQGLAGQSLAWGLWEQDGGMAGDLGSQNVERMSRDGFGALSHAEGMAAFDVAVALNQPVLVPIKLDRTALRAGSVPAILRGLVRAPARRTAQAAVAETVSLAQRLAALPALERAEAVLDVVRAQVAAVLGHSSGAEIDPDRPFTELGFDSLTSVELRNRLNTATSLRLAATAVFDYPTPQAMADHLKPQLLPGDDGATEELEIDEDAVRKALATVSIAKFREAGLLDALLKLAGTAAPAPVAAPDVESIDEMDVSDLVQRAMASAKGS</sequence>
<feature type="domain" description="PKS/mFAS DH" evidence="12">
    <location>
        <begin position="2602"/>
        <end position="2870"/>
    </location>
</feature>
<feature type="domain" description="Carrier" evidence="10">
    <location>
        <begin position="3300"/>
        <end position="3375"/>
    </location>
</feature>
<name>A0ABV5ZU62_9PSEU</name>
<dbReference type="InterPro" id="IPR016035">
    <property type="entry name" value="Acyl_Trfase/lysoPLipase"/>
</dbReference>
<feature type="domain" description="Carrier" evidence="10">
    <location>
        <begin position="1621"/>
        <end position="1696"/>
    </location>
</feature>
<dbReference type="Gene3D" id="3.10.129.110">
    <property type="entry name" value="Polyketide synthase dehydratase"/>
    <property type="match status" value="2"/>
</dbReference>
<dbReference type="RefSeq" id="WP_377851630.1">
    <property type="nucleotide sequence ID" value="NZ_JBHLZU010000009.1"/>
</dbReference>
<dbReference type="PROSITE" id="PS00012">
    <property type="entry name" value="PHOSPHOPANTETHEINE"/>
    <property type="match status" value="2"/>
</dbReference>
<feature type="domain" description="Ketosynthase family 3 (KS3)" evidence="11">
    <location>
        <begin position="38"/>
        <end position="464"/>
    </location>
</feature>
<dbReference type="PROSITE" id="PS00606">
    <property type="entry name" value="KS3_1"/>
    <property type="match status" value="2"/>
</dbReference>
<evidence type="ECO:0000256" key="4">
    <source>
        <dbReference type="ARBA" id="ARBA00022553"/>
    </source>
</evidence>
<dbReference type="PANTHER" id="PTHR43775">
    <property type="entry name" value="FATTY ACID SYNTHASE"/>
    <property type="match status" value="1"/>
</dbReference>
<keyword evidence="6" id="KW-0045">Antibiotic biosynthesis</keyword>
<dbReference type="InterPro" id="IPR013968">
    <property type="entry name" value="PKS_KR"/>
</dbReference>
<dbReference type="SMART" id="SM00822">
    <property type="entry name" value="PKS_KR"/>
    <property type="match status" value="2"/>
</dbReference>
<dbReference type="PROSITE" id="PS50075">
    <property type="entry name" value="CARRIER"/>
    <property type="match status" value="2"/>
</dbReference>
<dbReference type="InterPro" id="IPR020806">
    <property type="entry name" value="PKS_PP-bd"/>
</dbReference>
<dbReference type="Gene3D" id="3.40.47.10">
    <property type="match status" value="2"/>
</dbReference>
<dbReference type="Pfam" id="PF00698">
    <property type="entry name" value="Acyl_transf_1"/>
    <property type="match status" value="2"/>
</dbReference>
<dbReference type="Pfam" id="PF08990">
    <property type="entry name" value="Docking"/>
    <property type="match status" value="1"/>
</dbReference>
<dbReference type="InterPro" id="IPR014043">
    <property type="entry name" value="Acyl_transferase_dom"/>
</dbReference>
<dbReference type="Pfam" id="PF02801">
    <property type="entry name" value="Ketoacyl-synt_C"/>
    <property type="match status" value="2"/>
</dbReference>
<dbReference type="Pfam" id="PF00109">
    <property type="entry name" value="ketoacyl-synt"/>
    <property type="match status" value="2"/>
</dbReference>
<evidence type="ECO:0000313" key="14">
    <source>
        <dbReference type="Proteomes" id="UP001589693"/>
    </source>
</evidence>
<dbReference type="SMART" id="SM00825">
    <property type="entry name" value="PKS_KS"/>
    <property type="match status" value="2"/>
</dbReference>
<dbReference type="EMBL" id="JBHLZU010000009">
    <property type="protein sequence ID" value="MFB9904432.1"/>
    <property type="molecule type" value="Genomic_DNA"/>
</dbReference>
<feature type="active site" description="Proton acceptor; for dehydratase activity" evidence="9">
    <location>
        <position position="951"/>
    </location>
</feature>
<keyword evidence="3" id="KW-0596">Phosphopantetheine</keyword>
<feature type="region of interest" description="C-terminal hotdog fold" evidence="9">
    <location>
        <begin position="1052"/>
        <end position="1186"/>
    </location>
</feature>
<dbReference type="CDD" id="cd08956">
    <property type="entry name" value="KR_3_FAS_SDR_x"/>
    <property type="match status" value="2"/>
</dbReference>
<dbReference type="InterPro" id="IPR049551">
    <property type="entry name" value="PKS_DH_C"/>
</dbReference>
<dbReference type="SMART" id="SM01294">
    <property type="entry name" value="PKS_PP_betabranch"/>
    <property type="match status" value="2"/>
</dbReference>
<dbReference type="Pfam" id="PF22953">
    <property type="entry name" value="SpnB_Rossmann"/>
    <property type="match status" value="2"/>
</dbReference>
<feature type="active site" description="Proton acceptor; for dehydratase activity" evidence="9">
    <location>
        <position position="2634"/>
    </location>
</feature>
<dbReference type="SUPFAM" id="SSF55048">
    <property type="entry name" value="Probable ACP-binding domain of malonyl-CoA ACP transacylase"/>
    <property type="match status" value="2"/>
</dbReference>
<dbReference type="PANTHER" id="PTHR43775:SF51">
    <property type="entry name" value="INACTIVE PHENOLPHTHIOCEROL SYNTHESIS POLYKETIDE SYNTHASE TYPE I PKS1-RELATED"/>
    <property type="match status" value="1"/>
</dbReference>
<keyword evidence="4" id="KW-0597">Phosphoprotein</keyword>
<dbReference type="SUPFAM" id="SSF47336">
    <property type="entry name" value="ACP-like"/>
    <property type="match status" value="2"/>
</dbReference>
<comment type="cofactor">
    <cofactor evidence="1">
        <name>pantetheine 4'-phosphate</name>
        <dbReference type="ChEBI" id="CHEBI:47942"/>
    </cofactor>
</comment>
<dbReference type="SUPFAM" id="SSF51735">
    <property type="entry name" value="NAD(P)-binding Rossmann-fold domains"/>
    <property type="match status" value="4"/>
</dbReference>